<feature type="non-terminal residue" evidence="1">
    <location>
        <position position="120"/>
    </location>
</feature>
<reference evidence="1" key="1">
    <citation type="submission" date="2021-06" db="EMBL/GenBank/DDBJ databases">
        <authorList>
            <person name="Kallberg Y."/>
            <person name="Tangrot J."/>
            <person name="Rosling A."/>
        </authorList>
    </citation>
    <scope>NUCLEOTIDE SEQUENCE</scope>
    <source>
        <strain evidence="1">MA453B</strain>
    </source>
</reference>
<protein>
    <submittedName>
        <fullName evidence="1">26965_t:CDS:1</fullName>
    </submittedName>
</protein>
<name>A0A9N9J3A3_9GLOM</name>
<dbReference type="EMBL" id="CAJVPY010016552">
    <property type="protein sequence ID" value="CAG8757617.1"/>
    <property type="molecule type" value="Genomic_DNA"/>
</dbReference>
<evidence type="ECO:0000313" key="2">
    <source>
        <dbReference type="Proteomes" id="UP000789405"/>
    </source>
</evidence>
<dbReference type="Gene3D" id="3.90.190.20">
    <property type="entry name" value="Mur ligase, C-terminal domain"/>
    <property type="match status" value="1"/>
</dbReference>
<dbReference type="GO" id="GO:0016881">
    <property type="term" value="F:acid-amino acid ligase activity"/>
    <property type="evidence" value="ECO:0007669"/>
    <property type="project" value="InterPro"/>
</dbReference>
<evidence type="ECO:0000313" key="1">
    <source>
        <dbReference type="EMBL" id="CAG8757617.1"/>
    </source>
</evidence>
<gene>
    <name evidence="1" type="ORF">DERYTH_LOCUS17496</name>
</gene>
<comment type="caution">
    <text evidence="1">The sequence shown here is derived from an EMBL/GenBank/DDBJ whole genome shotgun (WGS) entry which is preliminary data.</text>
</comment>
<dbReference type="Proteomes" id="UP000789405">
    <property type="component" value="Unassembled WGS sequence"/>
</dbReference>
<keyword evidence="2" id="KW-1185">Reference proteome</keyword>
<dbReference type="OrthoDB" id="5212574at2759"/>
<sequence length="120" mass="13715">PERLQWVDVSKIIKSSKTSQVLVDGAYNPSAAKALRKYVDKQLQLQNKEITKTCNLLMRNGDSLFAVSFTNIEEMPWNSKVVENLDEVLHQTFASYDEQSQIVVLCGSLYLISDLFRMLQ</sequence>
<organism evidence="1 2">
    <name type="scientific">Dentiscutata erythropus</name>
    <dbReference type="NCBI Taxonomy" id="1348616"/>
    <lineage>
        <taxon>Eukaryota</taxon>
        <taxon>Fungi</taxon>
        <taxon>Fungi incertae sedis</taxon>
        <taxon>Mucoromycota</taxon>
        <taxon>Glomeromycotina</taxon>
        <taxon>Glomeromycetes</taxon>
        <taxon>Diversisporales</taxon>
        <taxon>Gigasporaceae</taxon>
        <taxon>Dentiscutata</taxon>
    </lineage>
</organism>
<accession>A0A9N9J3A3</accession>
<proteinExistence type="predicted"/>
<dbReference type="SUPFAM" id="SSF53244">
    <property type="entry name" value="MurD-like peptide ligases, peptide-binding domain"/>
    <property type="match status" value="1"/>
</dbReference>
<dbReference type="AlphaFoldDB" id="A0A9N9J3A3"/>
<dbReference type="InterPro" id="IPR036615">
    <property type="entry name" value="Mur_ligase_C_dom_sf"/>
</dbReference>